<organism evidence="1">
    <name type="scientific">uncultured Prevotella sp</name>
    <dbReference type="NCBI Taxonomy" id="159272"/>
    <lineage>
        <taxon>Bacteria</taxon>
        <taxon>Pseudomonadati</taxon>
        <taxon>Bacteroidota</taxon>
        <taxon>Bacteroidia</taxon>
        <taxon>Bacteroidales</taxon>
        <taxon>Prevotellaceae</taxon>
        <taxon>Prevotella</taxon>
        <taxon>environmental samples</taxon>
    </lineage>
</organism>
<reference evidence="1" key="1">
    <citation type="journal article" date="2020" name="J. ISSAAS">
        <title>Lactobacilli and other gastrointestinal microbiota of Peromyscus leucopus, reservoir host for agents of Lyme disease and other zoonoses in North America.</title>
        <authorList>
            <person name="Milovic A."/>
            <person name="Bassam K."/>
            <person name="Shao H."/>
            <person name="Chatzistamou I."/>
            <person name="Tufts D.M."/>
            <person name="Diuk-Wasser M."/>
            <person name="Barbour A.G."/>
        </authorList>
    </citation>
    <scope>NUCLEOTIDE SEQUENCE</scope>
    <source>
        <strain evidence="1">LL70</strain>
    </source>
</reference>
<dbReference type="InterPro" id="IPR025590">
    <property type="entry name" value="DUF4348"/>
</dbReference>
<dbReference type="EMBL" id="MN990733">
    <property type="protein sequence ID" value="QIM10163.1"/>
    <property type="molecule type" value="Genomic_DNA"/>
</dbReference>
<dbReference type="Pfam" id="PF14254">
    <property type="entry name" value="DUF4348"/>
    <property type="match status" value="1"/>
</dbReference>
<evidence type="ECO:0008006" key="2">
    <source>
        <dbReference type="Google" id="ProtNLM"/>
    </source>
</evidence>
<proteinExistence type="predicted"/>
<gene>
    <name evidence="1" type="ORF">Prevot485_2620</name>
</gene>
<evidence type="ECO:0000313" key="1">
    <source>
        <dbReference type="EMBL" id="QIM10163.1"/>
    </source>
</evidence>
<sequence length="276" mass="31919">MAIGVLVSSLFFATGCFDKSLRSDDALADDSASVDTLSADSISQVVEETPMPVAADELFDDFFFNFASSRKVQGERVRFPLTVDNFGKQGTLEKSRWKRERFFMAQGYYTLIFNKYKQTQLVKDTTVSEAMVERIAISRGRVTRWHFARERGLWYLTSMRQMPLKQHPDAAFLMFYQRFATDSVYQQEALCDPVIFTGPDPDDDFSTMTGELMPEQWPMFAPWLPSGTIYNIIYGSEPYPKTNFRVFMLRGISNGMQMEMQFVRQKGQWRLKKINT</sequence>
<protein>
    <recommendedName>
        <fullName evidence="2">DUF4348 domain-containing protein</fullName>
    </recommendedName>
</protein>
<accession>A0A6G8F1M8</accession>
<name>A0A6G8F1M8_9BACT</name>
<dbReference type="Gene3D" id="3.10.450.410">
    <property type="match status" value="1"/>
</dbReference>
<dbReference type="AlphaFoldDB" id="A0A6G8F1M8"/>